<keyword evidence="9" id="KW-0560">Oxidoreductase</keyword>
<dbReference type="PROSITE" id="PS00624">
    <property type="entry name" value="GMC_OXRED_2"/>
    <property type="match status" value="1"/>
</dbReference>
<dbReference type="RefSeq" id="WP_244761612.1">
    <property type="nucleotide sequence ID" value="NZ_JALJCJ010000004.1"/>
</dbReference>
<dbReference type="GO" id="GO:0008812">
    <property type="term" value="F:choline dehydrogenase activity"/>
    <property type="evidence" value="ECO:0007669"/>
    <property type="project" value="UniProtKB-EC"/>
</dbReference>
<dbReference type="Gene3D" id="3.30.560.10">
    <property type="entry name" value="Glucose Oxidase, domain 3"/>
    <property type="match status" value="1"/>
</dbReference>
<evidence type="ECO:0000256" key="6">
    <source>
        <dbReference type="SAM" id="MobiDB-lite"/>
    </source>
</evidence>
<feature type="domain" description="Glucose-methanol-choline oxidoreductase N-terminal" evidence="8">
    <location>
        <begin position="256"/>
        <end position="270"/>
    </location>
</feature>
<evidence type="ECO:0000256" key="5">
    <source>
        <dbReference type="RuleBase" id="RU003968"/>
    </source>
</evidence>
<evidence type="ECO:0000259" key="8">
    <source>
        <dbReference type="PROSITE" id="PS00624"/>
    </source>
</evidence>
<evidence type="ECO:0000313" key="10">
    <source>
        <dbReference type="Proteomes" id="UP001177080"/>
    </source>
</evidence>
<evidence type="ECO:0000256" key="4">
    <source>
        <dbReference type="ARBA" id="ARBA00022827"/>
    </source>
</evidence>
<comment type="cofactor">
    <cofactor evidence="1">
        <name>FAD</name>
        <dbReference type="ChEBI" id="CHEBI:57692"/>
    </cofactor>
</comment>
<dbReference type="PROSITE" id="PS51257">
    <property type="entry name" value="PROKAR_LIPOPROTEIN"/>
    <property type="match status" value="1"/>
</dbReference>
<gene>
    <name evidence="9" type="ORF">GB928_007170</name>
</gene>
<dbReference type="EMBL" id="WHSC02000002">
    <property type="protein sequence ID" value="MDO6120959.1"/>
    <property type="molecule type" value="Genomic_DNA"/>
</dbReference>
<reference evidence="9" key="1">
    <citation type="submission" date="2022-04" db="EMBL/GenBank/DDBJ databases">
        <title>Shinella lacus sp. nov., a novel member of the genus Shinella from water.</title>
        <authorList>
            <person name="Deng Y."/>
        </authorList>
    </citation>
    <scope>NUCLEOTIDE SEQUENCE</scope>
    <source>
        <strain evidence="9">JCM 31239</strain>
    </source>
</reference>
<keyword evidence="3 5" id="KW-0285">Flavoprotein</keyword>
<keyword evidence="4 5" id="KW-0274">FAD</keyword>
<organism evidence="9 10">
    <name type="scientific">Shinella curvata</name>
    <dbReference type="NCBI Taxonomy" id="1817964"/>
    <lineage>
        <taxon>Bacteria</taxon>
        <taxon>Pseudomonadati</taxon>
        <taxon>Pseudomonadota</taxon>
        <taxon>Alphaproteobacteria</taxon>
        <taxon>Hyphomicrobiales</taxon>
        <taxon>Rhizobiaceae</taxon>
        <taxon>Shinella</taxon>
    </lineage>
</organism>
<dbReference type="NCBIfam" id="NF002550">
    <property type="entry name" value="PRK02106.1"/>
    <property type="match status" value="1"/>
</dbReference>
<dbReference type="Gene3D" id="3.50.50.60">
    <property type="entry name" value="FAD/NAD(P)-binding domain"/>
    <property type="match status" value="1"/>
</dbReference>
<dbReference type="PROSITE" id="PS00623">
    <property type="entry name" value="GMC_OXRED_1"/>
    <property type="match status" value="1"/>
</dbReference>
<evidence type="ECO:0000259" key="7">
    <source>
        <dbReference type="PROSITE" id="PS00623"/>
    </source>
</evidence>
<comment type="caution">
    <text evidence="9">The sequence shown here is derived from an EMBL/GenBank/DDBJ whole genome shotgun (WGS) entry which is preliminary data.</text>
</comment>
<dbReference type="Pfam" id="PF05199">
    <property type="entry name" value="GMC_oxred_C"/>
    <property type="match status" value="1"/>
</dbReference>
<feature type="domain" description="Glucose-methanol-choline oxidoreductase N-terminal" evidence="7">
    <location>
        <begin position="84"/>
        <end position="107"/>
    </location>
</feature>
<dbReference type="SUPFAM" id="SSF51905">
    <property type="entry name" value="FAD/NAD(P)-binding domain"/>
    <property type="match status" value="1"/>
</dbReference>
<proteinExistence type="inferred from homology"/>
<dbReference type="InterPro" id="IPR007867">
    <property type="entry name" value="GMC_OxRtase_C"/>
</dbReference>
<evidence type="ECO:0000313" key="9">
    <source>
        <dbReference type="EMBL" id="MDO6120959.1"/>
    </source>
</evidence>
<feature type="region of interest" description="Disordered" evidence="6">
    <location>
        <begin position="539"/>
        <end position="572"/>
    </location>
</feature>
<comment type="similarity">
    <text evidence="2 5">Belongs to the GMC oxidoreductase family.</text>
</comment>
<dbReference type="PANTHER" id="PTHR11552">
    <property type="entry name" value="GLUCOSE-METHANOL-CHOLINE GMC OXIDOREDUCTASE"/>
    <property type="match status" value="1"/>
</dbReference>
<protein>
    <submittedName>
        <fullName evidence="9">Choline dehydrogenase</fullName>
        <ecNumber evidence="9">1.1.99.1</ecNumber>
    </submittedName>
</protein>
<dbReference type="PANTHER" id="PTHR11552:SF147">
    <property type="entry name" value="CHOLINE DEHYDROGENASE, MITOCHONDRIAL"/>
    <property type="match status" value="1"/>
</dbReference>
<dbReference type="PIRSF" id="PIRSF000137">
    <property type="entry name" value="Alcohol_oxidase"/>
    <property type="match status" value="1"/>
</dbReference>
<evidence type="ECO:0000256" key="3">
    <source>
        <dbReference type="ARBA" id="ARBA00022630"/>
    </source>
</evidence>
<sequence>MKGSRIFDYIIVGGGSAGCVLANRLSEDPECYVLLLEAGLPDGTLMMTIPAGVYKVWHDPKFNWNYESVPQSELKGRKIPVPRGKTLGGSSSINSMVYLRGHPADYDAWAARGLETWSFAHCLPYFRRSEKSDRGASLYRGGSGPLHVQRGNLPSPIFDAFIDAAAGAGHRTPDDLNGPDGVGIARMDATKKGGRRCSAAVAYLHPAMSRNNLSVYTGAVVTRILFEGDRAIGVELQQGKQTIAVRCDREVLICGGAINSPQLLMLSGIGPADHLRSLGIEVIADRPLVGGNLQDHLDFCFSFSLKSPVSHSWMGSAIGKARVGTEWLLHETGPGASNIWEVGGFARSFQESHLPSVQYHLGPMKMASKDNRIRLSNGFTLTMAQLRQRSTGRLRLRSASPFDAPAIDFRFLSDPQDIVEIREAVKVTRDIVERPELRSLGSLETFPGERLRSNAEIENAIRETILTEFHPSCTCRMGVDDDSIVDEELRVRGVRNLRVVDASVMPDVVGANLNATVIMIAEKAADMIRLRAPLAPAPVDRQPQQAIDEIMERRDHTQSVREASDPKTWSYA</sequence>
<dbReference type="InterPro" id="IPR036188">
    <property type="entry name" value="FAD/NAD-bd_sf"/>
</dbReference>
<accession>A0ABT8XB50</accession>
<feature type="compositionally biased region" description="Basic and acidic residues" evidence="6">
    <location>
        <begin position="550"/>
        <end position="565"/>
    </location>
</feature>
<dbReference type="Proteomes" id="UP001177080">
    <property type="component" value="Unassembled WGS sequence"/>
</dbReference>
<dbReference type="Pfam" id="PF00732">
    <property type="entry name" value="GMC_oxred_N"/>
    <property type="match status" value="1"/>
</dbReference>
<dbReference type="EC" id="1.1.99.1" evidence="9"/>
<dbReference type="InterPro" id="IPR012132">
    <property type="entry name" value="GMC_OxRdtase"/>
</dbReference>
<dbReference type="InterPro" id="IPR000172">
    <property type="entry name" value="GMC_OxRdtase_N"/>
</dbReference>
<evidence type="ECO:0000256" key="2">
    <source>
        <dbReference type="ARBA" id="ARBA00010790"/>
    </source>
</evidence>
<keyword evidence="10" id="KW-1185">Reference proteome</keyword>
<evidence type="ECO:0000256" key="1">
    <source>
        <dbReference type="ARBA" id="ARBA00001974"/>
    </source>
</evidence>
<dbReference type="SUPFAM" id="SSF54373">
    <property type="entry name" value="FAD-linked reductases, C-terminal domain"/>
    <property type="match status" value="1"/>
</dbReference>
<name>A0ABT8XB50_9HYPH</name>